<organism evidence="2 3">
    <name type="scientific">Marinibactrum halimedae</name>
    <dbReference type="NCBI Taxonomy" id="1444977"/>
    <lineage>
        <taxon>Bacteria</taxon>
        <taxon>Pseudomonadati</taxon>
        <taxon>Pseudomonadota</taxon>
        <taxon>Gammaproteobacteria</taxon>
        <taxon>Cellvibrionales</taxon>
        <taxon>Cellvibrionaceae</taxon>
        <taxon>Marinibactrum</taxon>
    </lineage>
</organism>
<dbReference type="AlphaFoldDB" id="A0AA37T874"/>
<sequence length="129" mass="14815">MDNSLQKNRAQGQSRRPKHRPSATIRYTQMQGKNYLFLISEKPLNAKSINAKTIAKIAASLSFKPLKTAIYSVYHDTAGQHHYHPLMLHWDGKKIHIMPKLNTNLMAEKDYLDVLLTYSTKLGNQSKKH</sequence>
<dbReference type="Proteomes" id="UP001156870">
    <property type="component" value="Unassembled WGS sequence"/>
</dbReference>
<reference evidence="2 3" key="1">
    <citation type="journal article" date="2014" name="Int. J. Syst. Evol. Microbiol.">
        <title>Complete genome sequence of Corynebacterium casei LMG S-19264T (=DSM 44701T), isolated from a smear-ripened cheese.</title>
        <authorList>
            <consortium name="US DOE Joint Genome Institute (JGI-PGF)"/>
            <person name="Walter F."/>
            <person name="Albersmeier A."/>
            <person name="Kalinowski J."/>
            <person name="Ruckert C."/>
        </authorList>
    </citation>
    <scope>NUCLEOTIDE SEQUENCE [LARGE SCALE GENOMIC DNA]</scope>
    <source>
        <strain evidence="2 3">NBRC 110095</strain>
    </source>
</reference>
<dbReference type="RefSeq" id="WP_232595327.1">
    <property type="nucleotide sequence ID" value="NZ_BSPD01000057.1"/>
</dbReference>
<evidence type="ECO:0000256" key="1">
    <source>
        <dbReference type="SAM" id="MobiDB-lite"/>
    </source>
</evidence>
<comment type="caution">
    <text evidence="2">The sequence shown here is derived from an EMBL/GenBank/DDBJ whole genome shotgun (WGS) entry which is preliminary data.</text>
</comment>
<feature type="region of interest" description="Disordered" evidence="1">
    <location>
        <begin position="1"/>
        <end position="21"/>
    </location>
</feature>
<feature type="compositionally biased region" description="Polar residues" evidence="1">
    <location>
        <begin position="1"/>
        <end position="14"/>
    </location>
</feature>
<gene>
    <name evidence="2" type="ORF">GCM10007877_24000</name>
</gene>
<name>A0AA37T874_9GAMM</name>
<evidence type="ECO:0000313" key="3">
    <source>
        <dbReference type="Proteomes" id="UP001156870"/>
    </source>
</evidence>
<protein>
    <submittedName>
        <fullName evidence="2">Uncharacterized protein</fullName>
    </submittedName>
</protein>
<keyword evidence="3" id="KW-1185">Reference proteome</keyword>
<dbReference type="EMBL" id="BSPD01000057">
    <property type="protein sequence ID" value="GLS26683.1"/>
    <property type="molecule type" value="Genomic_DNA"/>
</dbReference>
<evidence type="ECO:0000313" key="2">
    <source>
        <dbReference type="EMBL" id="GLS26683.1"/>
    </source>
</evidence>
<proteinExistence type="predicted"/>
<accession>A0AA37T874</accession>